<sequence>MNDFLVIPTLLAKTPNMQLSFAEIEAQMSYNHVLPELAKTYSAWWTKKEHSFSSAWAAYGYQVDKVDLVNQFVFFQKKKNTRLP</sequence>
<dbReference type="InterPro" id="IPR056079">
    <property type="entry name" value="DUF7662"/>
</dbReference>
<proteinExistence type="predicted"/>
<dbReference type="Pfam" id="PF24698">
    <property type="entry name" value="DUF7662"/>
    <property type="match status" value="1"/>
</dbReference>
<keyword evidence="3" id="KW-1185">Reference proteome</keyword>
<dbReference type="OrthoDB" id="2188208at2"/>
<comment type="caution">
    <text evidence="2">The sequence shown here is derived from an EMBL/GenBank/DDBJ whole genome shotgun (WGS) entry which is preliminary data.</text>
</comment>
<dbReference type="EMBL" id="AJAU01000022">
    <property type="protein sequence ID" value="EOL43363.1"/>
    <property type="molecule type" value="Genomic_DNA"/>
</dbReference>
<accession>R3TQJ7</accession>
<protein>
    <recommendedName>
        <fullName evidence="1">DUF7662 domain-containing protein</fullName>
    </recommendedName>
</protein>
<evidence type="ECO:0000313" key="2">
    <source>
        <dbReference type="EMBL" id="EOL43363.1"/>
    </source>
</evidence>
<name>R3TQJ7_9ENTE</name>
<dbReference type="eggNOG" id="ENOG5032KTQ">
    <property type="taxonomic scope" value="Bacteria"/>
</dbReference>
<evidence type="ECO:0000313" key="3">
    <source>
        <dbReference type="Proteomes" id="UP000013840"/>
    </source>
</evidence>
<evidence type="ECO:0000259" key="1">
    <source>
        <dbReference type="Pfam" id="PF24698"/>
    </source>
</evidence>
<dbReference type="Proteomes" id="UP000013840">
    <property type="component" value="Unassembled WGS sequence"/>
</dbReference>
<reference evidence="2 3" key="1">
    <citation type="submission" date="2013-02" db="EMBL/GenBank/DDBJ databases">
        <title>The Genome Sequence of Enterococcus caccae BAA-1240.</title>
        <authorList>
            <consortium name="The Broad Institute Genome Sequencing Platform"/>
            <consortium name="The Broad Institute Genome Sequencing Center for Infectious Disease"/>
            <person name="Earl A.M."/>
            <person name="Gilmore M.S."/>
            <person name="Lebreton F."/>
            <person name="Walker B."/>
            <person name="Young S.K."/>
            <person name="Zeng Q."/>
            <person name="Gargeya S."/>
            <person name="Fitzgerald M."/>
            <person name="Haas B."/>
            <person name="Abouelleil A."/>
            <person name="Alvarado L."/>
            <person name="Arachchi H.M."/>
            <person name="Berlin A.M."/>
            <person name="Chapman S.B."/>
            <person name="Dewar J."/>
            <person name="Goldberg J."/>
            <person name="Griggs A."/>
            <person name="Gujja S."/>
            <person name="Hansen M."/>
            <person name="Howarth C."/>
            <person name="Imamovic A."/>
            <person name="Larimer J."/>
            <person name="McCowan C."/>
            <person name="Murphy C."/>
            <person name="Neiman D."/>
            <person name="Pearson M."/>
            <person name="Priest M."/>
            <person name="Roberts A."/>
            <person name="Saif S."/>
            <person name="Shea T."/>
            <person name="Sisk P."/>
            <person name="Sykes S."/>
            <person name="Wortman J."/>
            <person name="Nusbaum C."/>
            <person name="Birren B."/>
        </authorList>
    </citation>
    <scope>NUCLEOTIDE SEQUENCE [LARGE SCALE GENOMIC DNA]</scope>
    <source>
        <strain evidence="2 3">ATCC BAA-1240</strain>
    </source>
</reference>
<feature type="domain" description="DUF7662" evidence="1">
    <location>
        <begin position="13"/>
        <end position="77"/>
    </location>
</feature>
<gene>
    <name evidence="2" type="ORF">UC7_02692</name>
</gene>
<dbReference type="STRING" id="317735.RU98_GL002988"/>
<dbReference type="PATRIC" id="fig|1158612.3.peg.2658"/>
<dbReference type="RefSeq" id="WP_010772778.1">
    <property type="nucleotide sequence ID" value="NZ_KB946335.1"/>
</dbReference>
<organism evidence="2 3">
    <name type="scientific">Enterococcus caccae ATCC BAA-1240</name>
    <dbReference type="NCBI Taxonomy" id="1158612"/>
    <lineage>
        <taxon>Bacteria</taxon>
        <taxon>Bacillati</taxon>
        <taxon>Bacillota</taxon>
        <taxon>Bacilli</taxon>
        <taxon>Lactobacillales</taxon>
        <taxon>Enterococcaceae</taxon>
        <taxon>Enterococcus</taxon>
    </lineage>
</organism>
<dbReference type="AlphaFoldDB" id="R3TQJ7"/>